<keyword evidence="3" id="KW-1185">Reference proteome</keyword>
<accession>A0A7J8SM81</accession>
<dbReference type="GO" id="GO:0016320">
    <property type="term" value="P:endoplasmic reticulum membrane fusion"/>
    <property type="evidence" value="ECO:0007669"/>
    <property type="project" value="TreeGrafter"/>
</dbReference>
<protein>
    <recommendedName>
        <fullName evidence="1">RNase H type-1 domain-containing protein</fullName>
    </recommendedName>
</protein>
<dbReference type="PANTHER" id="PTHR45923">
    <property type="entry name" value="PROTEIN SEY1"/>
    <property type="match status" value="1"/>
</dbReference>
<dbReference type="GO" id="GO:0004523">
    <property type="term" value="F:RNA-DNA hybrid ribonuclease activity"/>
    <property type="evidence" value="ECO:0007669"/>
    <property type="project" value="InterPro"/>
</dbReference>
<reference evidence="2 3" key="1">
    <citation type="journal article" date="2019" name="Genome Biol. Evol.">
        <title>Insights into the evolution of the New World diploid cottons (Gossypium, subgenus Houzingenia) based on genome sequencing.</title>
        <authorList>
            <person name="Grover C.E."/>
            <person name="Arick M.A. 2nd"/>
            <person name="Thrash A."/>
            <person name="Conover J.L."/>
            <person name="Sanders W.S."/>
            <person name="Peterson D.G."/>
            <person name="Frelichowski J.E."/>
            <person name="Scheffler J.A."/>
            <person name="Scheffler B.E."/>
            <person name="Wendel J.F."/>
        </authorList>
    </citation>
    <scope>NUCLEOTIDE SEQUENCE [LARGE SCALE GENOMIC DNA]</scope>
    <source>
        <strain evidence="2">27</strain>
        <tissue evidence="2">Leaf</tissue>
    </source>
</reference>
<dbReference type="GO" id="GO:0003924">
    <property type="term" value="F:GTPase activity"/>
    <property type="evidence" value="ECO:0007669"/>
    <property type="project" value="TreeGrafter"/>
</dbReference>
<name>A0A7J8SM81_GOSDV</name>
<dbReference type="GO" id="GO:0005783">
    <property type="term" value="C:endoplasmic reticulum"/>
    <property type="evidence" value="ECO:0007669"/>
    <property type="project" value="TreeGrafter"/>
</dbReference>
<dbReference type="GO" id="GO:0003676">
    <property type="term" value="F:nucleic acid binding"/>
    <property type="evidence" value="ECO:0007669"/>
    <property type="project" value="InterPro"/>
</dbReference>
<feature type="non-terminal residue" evidence="2">
    <location>
        <position position="167"/>
    </location>
</feature>
<dbReference type="AlphaFoldDB" id="A0A7J8SM81"/>
<dbReference type="Proteomes" id="UP000593561">
    <property type="component" value="Unassembled WGS sequence"/>
</dbReference>
<dbReference type="Pfam" id="PF13456">
    <property type="entry name" value="RVT_3"/>
    <property type="match status" value="1"/>
</dbReference>
<feature type="non-terminal residue" evidence="2">
    <location>
        <position position="1"/>
    </location>
</feature>
<dbReference type="InterPro" id="IPR002156">
    <property type="entry name" value="RNaseH_domain"/>
</dbReference>
<comment type="caution">
    <text evidence="2">The sequence shown here is derived from an EMBL/GenBank/DDBJ whole genome shotgun (WGS) entry which is preliminary data.</text>
</comment>
<organism evidence="2 3">
    <name type="scientific">Gossypium davidsonii</name>
    <name type="common">Davidson's cotton</name>
    <name type="synonym">Gossypium klotzschianum subsp. davidsonii</name>
    <dbReference type="NCBI Taxonomy" id="34287"/>
    <lineage>
        <taxon>Eukaryota</taxon>
        <taxon>Viridiplantae</taxon>
        <taxon>Streptophyta</taxon>
        <taxon>Embryophyta</taxon>
        <taxon>Tracheophyta</taxon>
        <taxon>Spermatophyta</taxon>
        <taxon>Magnoliopsida</taxon>
        <taxon>eudicotyledons</taxon>
        <taxon>Gunneridae</taxon>
        <taxon>Pentapetalae</taxon>
        <taxon>rosids</taxon>
        <taxon>malvids</taxon>
        <taxon>Malvales</taxon>
        <taxon>Malvaceae</taxon>
        <taxon>Malvoideae</taxon>
        <taxon>Gossypium</taxon>
    </lineage>
</organism>
<dbReference type="EMBL" id="JABFAC010000010">
    <property type="protein sequence ID" value="MBA0626993.1"/>
    <property type="molecule type" value="Genomic_DNA"/>
</dbReference>
<evidence type="ECO:0000313" key="2">
    <source>
        <dbReference type="EMBL" id="MBA0626993.1"/>
    </source>
</evidence>
<evidence type="ECO:0000259" key="1">
    <source>
        <dbReference type="Pfam" id="PF13456"/>
    </source>
</evidence>
<sequence>VVNLVSNIASIGGVAETKWRGLDRVFIQSDNLEVVKIIQESQPINLSSASMRRILQILHSIEYWRIRHVLREDNRVLDSLTKMISDKDHNVQVFEERPIFDFLGGILDPVSRMAEIDHCCSTQLIDGEGEFNVVGLDNFIRTTKLTNCGLSYAVVAIMGPQSSGASR</sequence>
<dbReference type="PANTHER" id="PTHR45923:SF20">
    <property type="entry name" value="PROTEIN ROOT HAIR DEFECTIVE 3 HOMOLOG 2"/>
    <property type="match status" value="1"/>
</dbReference>
<dbReference type="InterPro" id="IPR008803">
    <property type="entry name" value="RHD3/Sey1"/>
</dbReference>
<proteinExistence type="predicted"/>
<gene>
    <name evidence="2" type="ORF">Godav_004556</name>
</gene>
<evidence type="ECO:0000313" key="3">
    <source>
        <dbReference type="Proteomes" id="UP000593561"/>
    </source>
</evidence>
<feature type="domain" description="RNase H type-1" evidence="1">
    <location>
        <begin position="13"/>
        <end position="83"/>
    </location>
</feature>